<dbReference type="Proteomes" id="UP000054270">
    <property type="component" value="Unassembled WGS sequence"/>
</dbReference>
<reference evidence="3" key="1">
    <citation type="submission" date="2014-04" db="EMBL/GenBank/DDBJ databases">
        <title>Evolutionary Origins and Diversification of the Mycorrhizal Mutualists.</title>
        <authorList>
            <consortium name="DOE Joint Genome Institute"/>
            <consortium name="Mycorrhizal Genomics Consortium"/>
            <person name="Kohler A."/>
            <person name="Kuo A."/>
            <person name="Nagy L.G."/>
            <person name="Floudas D."/>
            <person name="Copeland A."/>
            <person name="Barry K.W."/>
            <person name="Cichocki N."/>
            <person name="Veneault-Fourrey C."/>
            <person name="LaButti K."/>
            <person name="Lindquist E.A."/>
            <person name="Lipzen A."/>
            <person name="Lundell T."/>
            <person name="Morin E."/>
            <person name="Murat C."/>
            <person name="Riley R."/>
            <person name="Ohm R."/>
            <person name="Sun H."/>
            <person name="Tunlid A."/>
            <person name="Henrissat B."/>
            <person name="Grigoriev I.V."/>
            <person name="Hibbett D.S."/>
            <person name="Martin F."/>
        </authorList>
    </citation>
    <scope>NUCLEOTIDE SEQUENCE [LARGE SCALE GENOMIC DNA]</scope>
    <source>
        <strain evidence="3">FD-334 SS-4</strain>
    </source>
</reference>
<dbReference type="OrthoDB" id="3266856at2759"/>
<dbReference type="AlphaFoldDB" id="A0A0D2L881"/>
<protein>
    <recommendedName>
        <fullName evidence="1">U3 small nucleolar RNA-associated protein 20 N-terminal domain-containing protein</fullName>
    </recommendedName>
</protein>
<proteinExistence type="predicted"/>
<evidence type="ECO:0000259" key="1">
    <source>
        <dbReference type="Pfam" id="PF07539"/>
    </source>
</evidence>
<dbReference type="InterPro" id="IPR011430">
    <property type="entry name" value="UTP20_N"/>
</dbReference>
<dbReference type="GO" id="GO:0030686">
    <property type="term" value="C:90S preribosome"/>
    <property type="evidence" value="ECO:0007669"/>
    <property type="project" value="TreeGrafter"/>
</dbReference>
<feature type="domain" description="U3 small nucleolar RNA-associated protein 20 N-terminal" evidence="1">
    <location>
        <begin position="78"/>
        <end position="138"/>
    </location>
</feature>
<dbReference type="EMBL" id="KN817543">
    <property type="protein sequence ID" value="KJA23412.1"/>
    <property type="molecule type" value="Genomic_DNA"/>
</dbReference>
<dbReference type="InterPro" id="IPR052575">
    <property type="entry name" value="SSU_processome_comp_20"/>
</dbReference>
<keyword evidence="3" id="KW-1185">Reference proteome</keyword>
<dbReference type="PANTHER" id="PTHR17695:SF11">
    <property type="entry name" value="SMALL SUBUNIT PROCESSOME COMPONENT 20 HOMOLOG"/>
    <property type="match status" value="1"/>
</dbReference>
<organism evidence="2 3">
    <name type="scientific">Hypholoma sublateritium (strain FD-334 SS-4)</name>
    <dbReference type="NCBI Taxonomy" id="945553"/>
    <lineage>
        <taxon>Eukaryota</taxon>
        <taxon>Fungi</taxon>
        <taxon>Dikarya</taxon>
        <taxon>Basidiomycota</taxon>
        <taxon>Agaricomycotina</taxon>
        <taxon>Agaricomycetes</taxon>
        <taxon>Agaricomycetidae</taxon>
        <taxon>Agaricales</taxon>
        <taxon>Agaricineae</taxon>
        <taxon>Strophariaceae</taxon>
        <taxon>Hypholoma</taxon>
    </lineage>
</organism>
<evidence type="ECO:0000313" key="2">
    <source>
        <dbReference type="EMBL" id="KJA23412.1"/>
    </source>
</evidence>
<gene>
    <name evidence="2" type="ORF">HYPSUDRAFT_201431</name>
</gene>
<dbReference type="STRING" id="945553.A0A0D2L881"/>
<dbReference type="PANTHER" id="PTHR17695">
    <property type="entry name" value="SMALL SUBUNIT PROCESSOME COMPONENT 20 HOMOLOG"/>
    <property type="match status" value="1"/>
</dbReference>
<evidence type="ECO:0000313" key="3">
    <source>
        <dbReference type="Proteomes" id="UP000054270"/>
    </source>
</evidence>
<dbReference type="Pfam" id="PF07539">
    <property type="entry name" value="UTP20_N"/>
    <property type="match status" value="1"/>
</dbReference>
<dbReference type="GO" id="GO:0032040">
    <property type="term" value="C:small-subunit processome"/>
    <property type="evidence" value="ECO:0007669"/>
    <property type="project" value="TreeGrafter"/>
</dbReference>
<name>A0A0D2L881_HYPSF</name>
<accession>A0A0D2L881</accession>
<sequence length="148" mass="16287">MSLPSVSDTFSQCDSPLFTSVRARSCIRNSLLPPVRKWDRQPKRDTTRSAAVEPIGASFLTLSGHSDVSVLSSMLPKPKLLAWLTLFSKLSNPKALYSADTLRSLYVTLLSHPDRAPQNMALTCLFTYKSAHLAPFEERQSTGGICVS</sequence>